<sequence length="132" mass="16067">MNFREVKEFERNKLENEINNLFDEYKSSKGNIKEFSKIKIISDDYDGLIYEIKQYLKYENNFKDYEINQLIKYLDLAEKIKYYKIIKTIPSAKESDFKNMSLIEQEFNEMVFKINPIMQKGYDLVRSLEREL</sequence>
<dbReference type="EMBL" id="CP046368">
    <property type="protein sequence ID" value="QIA68140.1"/>
    <property type="molecule type" value="Genomic_DNA"/>
</dbReference>
<evidence type="ECO:0000313" key="3">
    <source>
        <dbReference type="Proteomes" id="UP000464735"/>
    </source>
</evidence>
<dbReference type="Proteomes" id="UP000464735">
    <property type="component" value="Chromosome"/>
</dbReference>
<gene>
    <name evidence="2" type="ORF">GL298_00390</name>
</gene>
<protein>
    <submittedName>
        <fullName evidence="2">Uncharacterized protein</fullName>
    </submittedName>
</protein>
<dbReference type="AlphaFoldDB" id="A0AAJ4EHW8"/>
<keyword evidence="1" id="KW-0175">Coiled coil</keyword>
<reference evidence="2 3" key="1">
    <citation type="submission" date="2019-11" db="EMBL/GenBank/DDBJ databases">
        <title>Whole genome sequencing and comparative genomics analyses of five strains of Spiroplasma citri.</title>
        <authorList>
            <person name="Yokomi R."/>
            <person name="Chen J."/>
            <person name="Rattner R."/>
            <person name="Vidalakis G."/>
        </authorList>
    </citation>
    <scope>NUCLEOTIDE SEQUENCE [LARGE SCALE GENOMIC DNA]</scope>
    <source>
        <strain evidence="2 3">BR12</strain>
    </source>
</reference>
<evidence type="ECO:0000313" key="2">
    <source>
        <dbReference type="EMBL" id="QIA68140.1"/>
    </source>
</evidence>
<organism evidence="2 3">
    <name type="scientific">Spiroplasma citri</name>
    <dbReference type="NCBI Taxonomy" id="2133"/>
    <lineage>
        <taxon>Bacteria</taxon>
        <taxon>Bacillati</taxon>
        <taxon>Mycoplasmatota</taxon>
        <taxon>Mollicutes</taxon>
        <taxon>Entomoplasmatales</taxon>
        <taxon>Spiroplasmataceae</taxon>
        <taxon>Spiroplasma</taxon>
    </lineage>
</organism>
<feature type="coiled-coil region" evidence="1">
    <location>
        <begin position="4"/>
        <end position="31"/>
    </location>
</feature>
<accession>A0AAJ4EHW8</accession>
<dbReference type="RefSeq" id="WP_071890468.1">
    <property type="nucleotide sequence ID" value="NZ_CP013197.1"/>
</dbReference>
<proteinExistence type="predicted"/>
<name>A0AAJ4EHW8_SPICI</name>
<dbReference type="GeneID" id="54238044"/>
<dbReference type="KEGG" id="sck:SCITRI_0084"/>
<evidence type="ECO:0000256" key="1">
    <source>
        <dbReference type="SAM" id="Coils"/>
    </source>
</evidence>